<evidence type="ECO:0000313" key="1">
    <source>
        <dbReference type="EMBL" id="ATL31174.1"/>
    </source>
</evidence>
<name>A0A291QI66_9ACTN</name>
<dbReference type="AlphaFoldDB" id="A0A291QI66"/>
<dbReference type="Pfam" id="PF22880">
    <property type="entry name" value="DUF7019"/>
    <property type="match status" value="1"/>
</dbReference>
<dbReference type="InterPro" id="IPR054284">
    <property type="entry name" value="DUF7019"/>
</dbReference>
<evidence type="ECO:0000313" key="2">
    <source>
        <dbReference type="Proteomes" id="UP000221011"/>
    </source>
</evidence>
<proteinExistence type="predicted"/>
<protein>
    <submittedName>
        <fullName evidence="1">Uncharacterized protein</fullName>
    </submittedName>
</protein>
<dbReference type="KEGG" id="sfk:KY5_6156c"/>
<accession>A0A291QI66</accession>
<sequence>MEREFDVSWMTEARQWFRGDLGLRIAGYGSPAGPPFMTGREGDTVTGRDGRDVHVVIGTPLYVAMADVDRGQGRGA</sequence>
<gene>
    <name evidence="1" type="ORF">KY5_6156c</name>
</gene>
<reference evidence="1 2" key="1">
    <citation type="submission" date="2017-08" db="EMBL/GenBank/DDBJ databases">
        <title>Complete Genome Sequence of Streptomyces formicae KY5, the formicamycin producer.</title>
        <authorList>
            <person name="Holmes N.A."/>
            <person name="Devine R."/>
            <person name="Qin Z."/>
            <person name="Seipke R.F."/>
            <person name="Wilkinson B."/>
            <person name="Hutchings M.I."/>
        </authorList>
    </citation>
    <scope>NUCLEOTIDE SEQUENCE [LARGE SCALE GENOMIC DNA]</scope>
    <source>
        <strain evidence="1 2">KY5</strain>
    </source>
</reference>
<organism evidence="1 2">
    <name type="scientific">Streptomyces formicae</name>
    <dbReference type="NCBI Taxonomy" id="1616117"/>
    <lineage>
        <taxon>Bacteria</taxon>
        <taxon>Bacillati</taxon>
        <taxon>Actinomycetota</taxon>
        <taxon>Actinomycetes</taxon>
        <taxon>Kitasatosporales</taxon>
        <taxon>Streptomycetaceae</taxon>
        <taxon>Streptomyces</taxon>
    </lineage>
</organism>
<keyword evidence="2" id="KW-1185">Reference proteome</keyword>
<dbReference type="Proteomes" id="UP000221011">
    <property type="component" value="Chromosome"/>
</dbReference>
<dbReference type="EMBL" id="CP022685">
    <property type="protein sequence ID" value="ATL31174.1"/>
    <property type="molecule type" value="Genomic_DNA"/>
</dbReference>